<accession>A0ABV0XS61</accession>
<comment type="caution">
    <text evidence="1">The sequence shown here is derived from an EMBL/GenBank/DDBJ whole genome shotgun (WGS) entry which is preliminary data.</text>
</comment>
<proteinExistence type="predicted"/>
<evidence type="ECO:0000313" key="2">
    <source>
        <dbReference type="Proteomes" id="UP001469553"/>
    </source>
</evidence>
<organism evidence="1 2">
    <name type="scientific">Ameca splendens</name>
    <dbReference type="NCBI Taxonomy" id="208324"/>
    <lineage>
        <taxon>Eukaryota</taxon>
        <taxon>Metazoa</taxon>
        <taxon>Chordata</taxon>
        <taxon>Craniata</taxon>
        <taxon>Vertebrata</taxon>
        <taxon>Euteleostomi</taxon>
        <taxon>Actinopterygii</taxon>
        <taxon>Neopterygii</taxon>
        <taxon>Teleostei</taxon>
        <taxon>Neoteleostei</taxon>
        <taxon>Acanthomorphata</taxon>
        <taxon>Ovalentaria</taxon>
        <taxon>Atherinomorphae</taxon>
        <taxon>Cyprinodontiformes</taxon>
        <taxon>Goodeidae</taxon>
        <taxon>Ameca</taxon>
    </lineage>
</organism>
<reference evidence="1 2" key="1">
    <citation type="submission" date="2021-06" db="EMBL/GenBank/DDBJ databases">
        <authorList>
            <person name="Palmer J.M."/>
        </authorList>
    </citation>
    <scope>NUCLEOTIDE SEQUENCE [LARGE SCALE GENOMIC DNA]</scope>
    <source>
        <strain evidence="1 2">AS_MEX2019</strain>
        <tissue evidence="1">Muscle</tissue>
    </source>
</reference>
<dbReference type="EMBL" id="JAHRIP010011004">
    <property type="protein sequence ID" value="MEQ2284252.1"/>
    <property type="molecule type" value="Genomic_DNA"/>
</dbReference>
<protein>
    <submittedName>
        <fullName evidence="1">Uncharacterized protein</fullName>
    </submittedName>
</protein>
<name>A0ABV0XS61_9TELE</name>
<evidence type="ECO:0000313" key="1">
    <source>
        <dbReference type="EMBL" id="MEQ2284252.1"/>
    </source>
</evidence>
<dbReference type="Proteomes" id="UP001469553">
    <property type="component" value="Unassembled WGS sequence"/>
</dbReference>
<keyword evidence="2" id="KW-1185">Reference proteome</keyword>
<sequence>MFPKIFVTLSSRKCHLRQAFHFYYFFTFYHDTVSCKVVACARLIRIDCDNNSPGHADLSSFLQTKLWKGKKCVPALTLEKPRIISHKDMHAAVVSLLLPKDV</sequence>
<gene>
    <name evidence="1" type="ORF">AMECASPLE_019663</name>
</gene>